<dbReference type="InterPro" id="IPR040242">
    <property type="entry name" value="TPRG1-like"/>
</dbReference>
<reference evidence="2 3" key="2">
    <citation type="submission" date="2018-11" db="EMBL/GenBank/DDBJ databases">
        <authorList>
            <consortium name="Pathogen Informatics"/>
        </authorList>
    </citation>
    <scope>NUCLEOTIDE SEQUENCE [LARGE SCALE GENOMIC DNA]</scope>
</reference>
<dbReference type="GO" id="GO:0005737">
    <property type="term" value="C:cytoplasm"/>
    <property type="evidence" value="ECO:0007669"/>
    <property type="project" value="TreeGrafter"/>
</dbReference>
<dbReference type="EMBL" id="UYSG01011558">
    <property type="protein sequence ID" value="VDL62836.1"/>
    <property type="molecule type" value="Genomic_DNA"/>
</dbReference>
<organism evidence="4">
    <name type="scientific">Hymenolepis diminuta</name>
    <name type="common">Rat tapeworm</name>
    <dbReference type="NCBI Taxonomy" id="6216"/>
    <lineage>
        <taxon>Eukaryota</taxon>
        <taxon>Metazoa</taxon>
        <taxon>Spiralia</taxon>
        <taxon>Lophotrochozoa</taxon>
        <taxon>Platyhelminthes</taxon>
        <taxon>Cestoda</taxon>
        <taxon>Eucestoda</taxon>
        <taxon>Cyclophyllidea</taxon>
        <taxon>Hymenolepididae</taxon>
        <taxon>Hymenolepis</taxon>
    </lineage>
</organism>
<dbReference type="Proteomes" id="UP000274504">
    <property type="component" value="Unassembled WGS sequence"/>
</dbReference>
<feature type="domain" description="Inositol phosphatase" evidence="1">
    <location>
        <begin position="67"/>
        <end position="140"/>
    </location>
</feature>
<reference evidence="4" key="1">
    <citation type="submission" date="2017-02" db="UniProtKB">
        <authorList>
            <consortium name="WormBaseParasite"/>
        </authorList>
    </citation>
    <scope>IDENTIFICATION</scope>
</reference>
<dbReference type="InterPro" id="IPR022158">
    <property type="entry name" value="Inositol_phosphatase"/>
</dbReference>
<evidence type="ECO:0000313" key="3">
    <source>
        <dbReference type="Proteomes" id="UP000274504"/>
    </source>
</evidence>
<dbReference type="OrthoDB" id="10012704at2759"/>
<dbReference type="PANTHER" id="PTHR31108">
    <property type="entry name" value="TUMOR PROTEIN P63-REGULATED GENE 1-LIKE PROTEIN"/>
    <property type="match status" value="1"/>
</dbReference>
<dbReference type="AlphaFoldDB" id="A0A0R3SWV4"/>
<proteinExistence type="predicted"/>
<evidence type="ECO:0000259" key="1">
    <source>
        <dbReference type="Pfam" id="PF12456"/>
    </source>
</evidence>
<evidence type="ECO:0000313" key="4">
    <source>
        <dbReference type="WBParaSite" id="HDID_0001018501-mRNA-1"/>
    </source>
</evidence>
<dbReference type="STRING" id="6216.A0A0R3SWV4"/>
<name>A0A0R3SWV4_HYMDI</name>
<protein>
    <submittedName>
        <fullName evidence="4">HSac2 domain-containing protein</fullName>
    </submittedName>
</protein>
<sequence>MNFSEVFKKIPTPQINLPNVQLPAFGKDSNSGKAPLNMTKLLGGRKNYPLTEYDFLVKASIMSSITHLLSRIDHWNNEHERIVVLTERSFYIIRYDFLSGNVRDSKRVGLGQLVSVTTGPLVFPTKSLMPTRTSPGVQLVWGDLGTVTAAQKWNPLCRNMPYVVLTHHPLLVKQNQLPSGQSNANGAGYGHDTNAGTLYDVNNFLQAIRDACSASNVEFKTGDIIIESYGNIGSVVFNQTSLGFARSKVSVAE</sequence>
<gene>
    <name evidence="2" type="ORF">HDID_LOCUS10183</name>
</gene>
<evidence type="ECO:0000313" key="2">
    <source>
        <dbReference type="EMBL" id="VDL62836.1"/>
    </source>
</evidence>
<dbReference type="PANTHER" id="PTHR31108:SF1">
    <property type="entry name" value="HSAC2 DOMAIN-CONTAINING PROTEIN"/>
    <property type="match status" value="1"/>
</dbReference>
<dbReference type="Pfam" id="PF12456">
    <property type="entry name" value="hSac2"/>
    <property type="match status" value="1"/>
</dbReference>
<accession>A0A0R3SWV4</accession>
<dbReference type="WBParaSite" id="HDID_0001018501-mRNA-1">
    <property type="protein sequence ID" value="HDID_0001018501-mRNA-1"/>
    <property type="gene ID" value="HDID_0001018501"/>
</dbReference>